<keyword evidence="6" id="KW-0482">Metalloprotease</keyword>
<keyword evidence="4" id="KW-0378">Hydrolase</keyword>
<feature type="domain" description="Peptidase M48" evidence="7">
    <location>
        <begin position="58"/>
        <end position="234"/>
    </location>
</feature>
<evidence type="ECO:0000256" key="3">
    <source>
        <dbReference type="ARBA" id="ARBA00022723"/>
    </source>
</evidence>
<gene>
    <name evidence="8" type="ORF">MS2017_1783</name>
</gene>
<dbReference type="GO" id="GO:0016020">
    <property type="term" value="C:membrane"/>
    <property type="evidence" value="ECO:0007669"/>
    <property type="project" value="TreeGrafter"/>
</dbReference>
<evidence type="ECO:0000313" key="9">
    <source>
        <dbReference type="Proteomes" id="UP000278334"/>
    </source>
</evidence>
<dbReference type="InterPro" id="IPR011990">
    <property type="entry name" value="TPR-like_helical_dom_sf"/>
</dbReference>
<keyword evidence="2 8" id="KW-0645">Protease</keyword>
<evidence type="ECO:0000256" key="2">
    <source>
        <dbReference type="ARBA" id="ARBA00022670"/>
    </source>
</evidence>
<dbReference type="InterPro" id="IPR001915">
    <property type="entry name" value="Peptidase_M48"/>
</dbReference>
<dbReference type="PANTHER" id="PTHR22726:SF1">
    <property type="entry name" value="METALLOENDOPEPTIDASE OMA1, MITOCHONDRIAL"/>
    <property type="match status" value="1"/>
</dbReference>
<dbReference type="SUPFAM" id="SSF48452">
    <property type="entry name" value="TPR-like"/>
    <property type="match status" value="1"/>
</dbReference>
<name>A0A3G3INR6_9GAMM</name>
<dbReference type="GO" id="GO:0046872">
    <property type="term" value="F:metal ion binding"/>
    <property type="evidence" value="ECO:0007669"/>
    <property type="project" value="UniProtKB-KW"/>
</dbReference>
<proteinExistence type="predicted"/>
<evidence type="ECO:0000313" key="8">
    <source>
        <dbReference type="EMBL" id="AYQ57457.1"/>
    </source>
</evidence>
<evidence type="ECO:0000256" key="4">
    <source>
        <dbReference type="ARBA" id="ARBA00022801"/>
    </source>
</evidence>
<evidence type="ECO:0000256" key="6">
    <source>
        <dbReference type="ARBA" id="ARBA00023049"/>
    </source>
</evidence>
<dbReference type="SMART" id="SM00028">
    <property type="entry name" value="TPR"/>
    <property type="match status" value="2"/>
</dbReference>
<dbReference type="GO" id="GO:0051603">
    <property type="term" value="P:proteolysis involved in protein catabolic process"/>
    <property type="evidence" value="ECO:0007669"/>
    <property type="project" value="TreeGrafter"/>
</dbReference>
<dbReference type="GO" id="GO:0004222">
    <property type="term" value="F:metalloendopeptidase activity"/>
    <property type="evidence" value="ECO:0007669"/>
    <property type="project" value="InterPro"/>
</dbReference>
<dbReference type="Proteomes" id="UP000278334">
    <property type="component" value="Chromosome"/>
</dbReference>
<dbReference type="InterPro" id="IPR019734">
    <property type="entry name" value="TPR_rpt"/>
</dbReference>
<dbReference type="InterPro" id="IPR051156">
    <property type="entry name" value="Mito/Outer_Membr_Metalloprot"/>
</dbReference>
<evidence type="ECO:0000256" key="5">
    <source>
        <dbReference type="ARBA" id="ARBA00022833"/>
    </source>
</evidence>
<dbReference type="AlphaFoldDB" id="A0A3G3INR6"/>
<organism evidence="8 9">
    <name type="scientific">Bathymodiolus thermophilus thioautotrophic gill symbiont</name>
    <dbReference type="NCBI Taxonomy" id="2360"/>
    <lineage>
        <taxon>Bacteria</taxon>
        <taxon>Pseudomonadati</taxon>
        <taxon>Pseudomonadota</taxon>
        <taxon>Gammaproteobacteria</taxon>
        <taxon>sulfur-oxidizing symbionts</taxon>
    </lineage>
</organism>
<dbReference type="KEGG" id="bthg:MS2017_1783"/>
<accession>A0A3G3INR6</accession>
<keyword evidence="3" id="KW-0479">Metal-binding</keyword>
<comment type="cofactor">
    <cofactor evidence="1">
        <name>Zn(2+)</name>
        <dbReference type="ChEBI" id="CHEBI:29105"/>
    </cofactor>
</comment>
<dbReference type="PANTHER" id="PTHR22726">
    <property type="entry name" value="METALLOENDOPEPTIDASE OMA1"/>
    <property type="match status" value="1"/>
</dbReference>
<dbReference type="Gene3D" id="1.25.40.10">
    <property type="entry name" value="Tetratricopeptide repeat domain"/>
    <property type="match status" value="1"/>
</dbReference>
<evidence type="ECO:0000259" key="7">
    <source>
        <dbReference type="Pfam" id="PF01435"/>
    </source>
</evidence>
<protein>
    <submittedName>
        <fullName evidence="8">Zn-dependent protease</fullName>
    </submittedName>
</protein>
<dbReference type="Gene3D" id="3.30.2010.10">
    <property type="entry name" value="Metalloproteases ('zincins'), catalytic domain"/>
    <property type="match status" value="1"/>
</dbReference>
<evidence type="ECO:0000256" key="1">
    <source>
        <dbReference type="ARBA" id="ARBA00001947"/>
    </source>
</evidence>
<dbReference type="Pfam" id="PF01435">
    <property type="entry name" value="Peptidase_M48"/>
    <property type="match status" value="1"/>
</dbReference>
<keyword evidence="5" id="KW-0862">Zinc</keyword>
<dbReference type="EMBL" id="CP024634">
    <property type="protein sequence ID" value="AYQ57457.1"/>
    <property type="molecule type" value="Genomic_DNA"/>
</dbReference>
<sequence>MLMNKNFSLILFLIPFFAFALSVPEFRLTESLDEKKQGREFLQLIWGGNSVVSDIESATYLKKLGHNLVIYSKNPRKHFDFFFLKDNSINAFAGPYGYIGVHTGMLLSSDSESELAGVLSHEISHVTQNHLVRFSEKANKQNYLLLAGVVAAVLTKNGQASEAILTSTIAGTLQQNINFTREHEWEADRIGSTMLQKSGFDPQGMANFFKKLKDSGNAQEFLQSHPLSINRIADSLQRSARAPKSKRKSSFEYATIKAKLYYQENQQIELQKDKAITYYMQAYQAFDKQNYQSAKRYIDKLLPLNSDKSSNILAGRIAAKLGDVALSQQYFNKNHGTEEDEASVYYAAKAYLDNQQMRAGIAVLKPFLRTYQGNYESYELLALLYLKQGNIGRSHIQSAKALVTQGRLNKAIKHYQRARALTNSQDLYDIINANISRLQQTLDLYEN</sequence>
<reference evidence="8 9" key="1">
    <citation type="submission" date="2017-11" db="EMBL/GenBank/DDBJ databases">
        <title>Genome sequence of the bacterial symbiont EPR9N from a vent mussel Bathymodiolus thermophilus.</title>
        <authorList>
            <person name="Won Y.-J."/>
        </authorList>
    </citation>
    <scope>NUCLEOTIDE SEQUENCE [LARGE SCALE GENOMIC DNA]</scope>
    <source>
        <strain evidence="8 9">EPR9N</strain>
    </source>
</reference>